<evidence type="ECO:0000313" key="1">
    <source>
        <dbReference type="EMBL" id="KAJ3636403.1"/>
    </source>
</evidence>
<name>A0AA38M030_9CUCU</name>
<keyword evidence="2" id="KW-1185">Reference proteome</keyword>
<reference evidence="1" key="1">
    <citation type="journal article" date="2023" name="G3 (Bethesda)">
        <title>Whole genome assemblies of Zophobas morio and Tenebrio molitor.</title>
        <authorList>
            <person name="Kaur S."/>
            <person name="Stinson S.A."/>
            <person name="diCenzo G.C."/>
        </authorList>
    </citation>
    <scope>NUCLEOTIDE SEQUENCE</scope>
    <source>
        <strain evidence="1">QUZm001</strain>
    </source>
</reference>
<dbReference type="EMBL" id="JALNTZ010000133">
    <property type="protein sequence ID" value="KAJ3636403.1"/>
    <property type="molecule type" value="Genomic_DNA"/>
</dbReference>
<gene>
    <name evidence="1" type="ORF">Zmor_004212</name>
</gene>
<dbReference type="AlphaFoldDB" id="A0AA38M030"/>
<proteinExistence type="predicted"/>
<dbReference type="Proteomes" id="UP001168821">
    <property type="component" value="Unassembled WGS sequence"/>
</dbReference>
<sequence length="126" mass="14629">MNICALISITALWEFSFDHHFVLTTLEDTLYNLLEMEKKITKWSSFKGYLEDDLSFFMDPSSIYGLNDAITYLESVVLESHNRATDHKTLLVSPLILPEKLKRTIPKRRHLKGRYALTTSRTTNAF</sequence>
<comment type="caution">
    <text evidence="1">The sequence shown here is derived from an EMBL/GenBank/DDBJ whole genome shotgun (WGS) entry which is preliminary data.</text>
</comment>
<accession>A0AA38M030</accession>
<evidence type="ECO:0000313" key="2">
    <source>
        <dbReference type="Proteomes" id="UP001168821"/>
    </source>
</evidence>
<organism evidence="1 2">
    <name type="scientific">Zophobas morio</name>
    <dbReference type="NCBI Taxonomy" id="2755281"/>
    <lineage>
        <taxon>Eukaryota</taxon>
        <taxon>Metazoa</taxon>
        <taxon>Ecdysozoa</taxon>
        <taxon>Arthropoda</taxon>
        <taxon>Hexapoda</taxon>
        <taxon>Insecta</taxon>
        <taxon>Pterygota</taxon>
        <taxon>Neoptera</taxon>
        <taxon>Endopterygota</taxon>
        <taxon>Coleoptera</taxon>
        <taxon>Polyphaga</taxon>
        <taxon>Cucujiformia</taxon>
        <taxon>Tenebrionidae</taxon>
        <taxon>Zophobas</taxon>
    </lineage>
</organism>
<protein>
    <submittedName>
        <fullName evidence="1">Uncharacterized protein</fullName>
    </submittedName>
</protein>